<accession>A0A2P2ND44</accession>
<reference evidence="1" key="1">
    <citation type="submission" date="2018-02" db="EMBL/GenBank/DDBJ databases">
        <title>Rhizophora mucronata_Transcriptome.</title>
        <authorList>
            <person name="Meera S.P."/>
            <person name="Sreeshan A."/>
            <person name="Augustine A."/>
        </authorList>
    </citation>
    <scope>NUCLEOTIDE SEQUENCE</scope>
    <source>
        <tissue evidence="1">Leaf</tissue>
    </source>
</reference>
<protein>
    <submittedName>
        <fullName evidence="1">Uncharacterized protein</fullName>
    </submittedName>
</protein>
<proteinExistence type="predicted"/>
<evidence type="ECO:0000313" key="1">
    <source>
        <dbReference type="EMBL" id="MBX40377.1"/>
    </source>
</evidence>
<name>A0A2P2ND44_RHIMU</name>
<dbReference type="AlphaFoldDB" id="A0A2P2ND44"/>
<organism evidence="1">
    <name type="scientific">Rhizophora mucronata</name>
    <name type="common">Asiatic mangrove</name>
    <dbReference type="NCBI Taxonomy" id="61149"/>
    <lineage>
        <taxon>Eukaryota</taxon>
        <taxon>Viridiplantae</taxon>
        <taxon>Streptophyta</taxon>
        <taxon>Embryophyta</taxon>
        <taxon>Tracheophyta</taxon>
        <taxon>Spermatophyta</taxon>
        <taxon>Magnoliopsida</taxon>
        <taxon>eudicotyledons</taxon>
        <taxon>Gunneridae</taxon>
        <taxon>Pentapetalae</taxon>
        <taxon>rosids</taxon>
        <taxon>fabids</taxon>
        <taxon>Malpighiales</taxon>
        <taxon>Rhizophoraceae</taxon>
        <taxon>Rhizophora</taxon>
    </lineage>
</organism>
<dbReference type="EMBL" id="GGEC01059893">
    <property type="protein sequence ID" value="MBX40377.1"/>
    <property type="molecule type" value="Transcribed_RNA"/>
</dbReference>
<sequence length="46" mass="5332">MAITLTCQSVNLAIEYANRRRNSKTISKYPRNLTTVYKKHNSVPSY</sequence>